<dbReference type="Gene3D" id="2.60.40.760">
    <property type="entry name" value="Expansin, cellulose-binding-like domain"/>
    <property type="match status" value="1"/>
</dbReference>
<dbReference type="PANTHER" id="PTHR31836">
    <property type="match status" value="1"/>
</dbReference>
<dbReference type="SUPFAM" id="SSF50685">
    <property type="entry name" value="Barwin-like endoglucanases"/>
    <property type="match status" value="1"/>
</dbReference>
<dbReference type="OrthoDB" id="406505at2759"/>
<dbReference type="InterPro" id="IPR036749">
    <property type="entry name" value="Expansin_CBD_sf"/>
</dbReference>
<dbReference type="PANTHER" id="PTHR31836:SF21">
    <property type="entry name" value="EXPANSIN-LIKE PROTEIN 7"/>
    <property type="match status" value="1"/>
</dbReference>
<dbReference type="Proteomes" id="UP000278143">
    <property type="component" value="Unassembled WGS sequence"/>
</dbReference>
<dbReference type="InterPro" id="IPR036908">
    <property type="entry name" value="RlpA-like_sf"/>
</dbReference>
<evidence type="ECO:0000313" key="4">
    <source>
        <dbReference type="Proteomes" id="UP000278143"/>
    </source>
</evidence>
<proteinExistence type="predicted"/>
<accession>A0A4P9YUI7</accession>
<evidence type="ECO:0000313" key="3">
    <source>
        <dbReference type="EMBL" id="RKP23455.1"/>
    </source>
</evidence>
<dbReference type="AlphaFoldDB" id="A0A4P9YUI7"/>
<dbReference type="PROSITE" id="PS50842">
    <property type="entry name" value="EXPANSIN_EG45"/>
    <property type="match status" value="1"/>
</dbReference>
<dbReference type="EMBL" id="KZ990955">
    <property type="protein sequence ID" value="RKP23455.1"/>
    <property type="molecule type" value="Genomic_DNA"/>
</dbReference>
<reference evidence="3" key="1">
    <citation type="submission" date="2018-07" db="EMBL/GenBank/DDBJ databases">
        <title>Leveraging single-cell genomics to expand the Fungal Tree of Life.</title>
        <authorList>
            <consortium name="DOE Joint Genome Institute"/>
            <person name="Ahrendt S.R."/>
            <person name="Quandt C.A."/>
            <person name="Ciobanu D."/>
            <person name="Clum A."/>
            <person name="Salamov A."/>
            <person name="Andreopoulos B."/>
            <person name="Cheng J.-F."/>
            <person name="Woyke T."/>
            <person name="Pelin A."/>
            <person name="Henrissat B."/>
            <person name="Reynolds N."/>
            <person name="Benny G.L."/>
            <person name="Smith M.E."/>
            <person name="James T.Y."/>
            <person name="Grigoriev I.V."/>
        </authorList>
    </citation>
    <scope>NUCLEOTIDE SEQUENCE</scope>
    <source>
        <strain evidence="3">Benny S71-1</strain>
    </source>
</reference>
<evidence type="ECO:0000259" key="2">
    <source>
        <dbReference type="PROSITE" id="PS50842"/>
    </source>
</evidence>
<dbReference type="Pfam" id="PF03330">
    <property type="entry name" value="DPBB_1"/>
    <property type="match status" value="1"/>
</dbReference>
<organism evidence="3 4">
    <name type="scientific">Syncephalis pseudoplumigaleata</name>
    <dbReference type="NCBI Taxonomy" id="1712513"/>
    <lineage>
        <taxon>Eukaryota</taxon>
        <taxon>Fungi</taxon>
        <taxon>Fungi incertae sedis</taxon>
        <taxon>Zoopagomycota</taxon>
        <taxon>Zoopagomycotina</taxon>
        <taxon>Zoopagomycetes</taxon>
        <taxon>Zoopagales</taxon>
        <taxon>Piptocephalidaceae</taxon>
        <taxon>Syncephalis</taxon>
    </lineage>
</organism>
<dbReference type="CDD" id="cd22272">
    <property type="entry name" value="DPBB_EXLX1-like"/>
    <property type="match status" value="1"/>
</dbReference>
<dbReference type="InterPro" id="IPR007112">
    <property type="entry name" value="Expansin/allergen_DPBB_dom"/>
</dbReference>
<protein>
    <submittedName>
        <fullName evidence="3">RlpA-like double-psi beta-barrel-protein domain-containing protein-containing protein</fullName>
    </submittedName>
</protein>
<dbReference type="NCBIfam" id="NF041144">
    <property type="entry name" value="expansin_EXLX1"/>
    <property type="match status" value="1"/>
</dbReference>
<dbReference type="InterPro" id="IPR009009">
    <property type="entry name" value="RlpA-like_DPBB"/>
</dbReference>
<feature type="domain" description="Expansin-like EG45" evidence="2">
    <location>
        <begin position="41"/>
        <end position="139"/>
    </location>
</feature>
<sequence>MPFYDCTRLAVYTLAILAVPSLVRAFSLPLPGFIANGVHKGEATFYDSDGRGHCSLDPSGDGIFGAMASALWSTAAVCGVCAEITHKDKTVRVPIVDECPSCSAGSIDLSRGAFRALAAESAGRIDISWKIVPCPVQGALRYRYKPDANAQYLAVQLLNYAIPVRSVECRAANGGGSWQTLQRSVDNYFIGSTPANAGSSGLDFRVTPYGGAAVEDSGIAFSPGQTVAGKQSLGSISVSTGEHGETRISLNTTGGKGVSATIGSNGINIDLDGIRTMQANAGKLSS</sequence>
<keyword evidence="4" id="KW-1185">Reference proteome</keyword>
<dbReference type="Gene3D" id="2.40.40.10">
    <property type="entry name" value="RlpA-like domain"/>
    <property type="match status" value="1"/>
</dbReference>
<keyword evidence="1" id="KW-0732">Signal</keyword>
<dbReference type="SUPFAM" id="SSF49590">
    <property type="entry name" value="PHL pollen allergen"/>
    <property type="match status" value="1"/>
</dbReference>
<name>A0A4P9YUI7_9FUNG</name>
<evidence type="ECO:0000256" key="1">
    <source>
        <dbReference type="ARBA" id="ARBA00022729"/>
    </source>
</evidence>
<dbReference type="InterPro" id="IPR051477">
    <property type="entry name" value="Expansin_CellWall"/>
</dbReference>
<gene>
    <name evidence="3" type="ORF">SYNPS1DRAFT_24482</name>
</gene>
<dbReference type="InterPro" id="IPR049818">
    <property type="entry name" value="Expansin_EXLX1-like"/>
</dbReference>